<sequence>MVVISVRTVSSPSPIDLSVTPAEHVRDVKQKLAERGHPVESFAVFGNGRFYRDDEKVDGVETLFVLPTNSMSVGGEDYDTSAAEMLRREAGVSSSWASNGQLYEYTSTANPNMAAIPWLAFPAHLHHSGPTRVIPFDLSKQMGLEYTATSPNLLASFIRIANKGDQIETDAVATSQAFYIIRGSGKSVSEHGELEWNEGDLFTLPACQKNILHMSTGDSPVSIYFVHDQPLLEYLGVKPSKRKFEPTFYTKDEMYSMIERVKHEPGAEHRNRIGFLFGTGATKETTKTLTHTLWALFNLLPKGDNQRPHKHNSVALDLAVACQPGCYSLMGWELDEDGWVKDPIRVDWEPGAAFVTPPGMWHSHHNESGGDAYVLPLQDAGLVTYQRILQITFSTLSEFPHSPQKPRQLGIENPNSNQKYEPVEEQGKERETERREETKVAARE</sequence>
<evidence type="ECO:0000256" key="1">
    <source>
        <dbReference type="SAM" id="MobiDB-lite"/>
    </source>
</evidence>
<feature type="region of interest" description="Disordered" evidence="1">
    <location>
        <begin position="399"/>
        <end position="444"/>
    </location>
</feature>
<dbReference type="PANTHER" id="PTHR41517:SF1">
    <property type="entry name" value="CUPIN"/>
    <property type="match status" value="1"/>
</dbReference>
<evidence type="ECO:0000313" key="2">
    <source>
        <dbReference type="EMBL" id="CEM52858.1"/>
    </source>
</evidence>
<dbReference type="PANTHER" id="PTHR41517">
    <property type="entry name" value="1,2-DIOXYGENASE PROTEIN-RELATED"/>
    <property type="match status" value="1"/>
</dbReference>
<dbReference type="Gene3D" id="2.60.120.10">
    <property type="entry name" value="Jelly Rolls"/>
    <property type="match status" value="2"/>
</dbReference>
<gene>
    <name evidence="2" type="ORF">Cvel_11558</name>
</gene>
<proteinExistence type="predicted"/>
<protein>
    <submittedName>
        <fullName evidence="2">Uncharacterized protein</fullName>
    </submittedName>
</protein>
<name>A0A0G4I7C6_9ALVE</name>
<dbReference type="SUPFAM" id="SSF51182">
    <property type="entry name" value="RmlC-like cupins"/>
    <property type="match status" value="1"/>
</dbReference>
<dbReference type="GO" id="GO:0051213">
    <property type="term" value="F:dioxygenase activity"/>
    <property type="evidence" value="ECO:0007669"/>
    <property type="project" value="InterPro"/>
</dbReference>
<dbReference type="InterPro" id="IPR014710">
    <property type="entry name" value="RmlC-like_jellyroll"/>
</dbReference>
<feature type="compositionally biased region" description="Basic and acidic residues" evidence="1">
    <location>
        <begin position="421"/>
        <end position="444"/>
    </location>
</feature>
<dbReference type="InterPro" id="IPR047183">
    <property type="entry name" value="GDO-like"/>
</dbReference>
<dbReference type="AlphaFoldDB" id="A0A0G4I7C6"/>
<reference evidence="2" key="1">
    <citation type="submission" date="2014-11" db="EMBL/GenBank/DDBJ databases">
        <authorList>
            <person name="Otto D Thomas"/>
            <person name="Naeem Raeece"/>
        </authorList>
    </citation>
    <scope>NUCLEOTIDE SEQUENCE</scope>
</reference>
<organism evidence="2">
    <name type="scientific">Chromera velia CCMP2878</name>
    <dbReference type="NCBI Taxonomy" id="1169474"/>
    <lineage>
        <taxon>Eukaryota</taxon>
        <taxon>Sar</taxon>
        <taxon>Alveolata</taxon>
        <taxon>Colpodellida</taxon>
        <taxon>Chromeraceae</taxon>
        <taxon>Chromera</taxon>
    </lineage>
</organism>
<accession>A0A0G4I7C6</accession>
<dbReference type="EMBL" id="CDMZ01005399">
    <property type="protein sequence ID" value="CEM52858.1"/>
    <property type="molecule type" value="Genomic_DNA"/>
</dbReference>
<dbReference type="VEuPathDB" id="CryptoDB:Cvel_11558"/>
<dbReference type="InterPro" id="IPR011051">
    <property type="entry name" value="RmlC_Cupin_sf"/>
</dbReference>